<dbReference type="PANTHER" id="PTHR46093:SF18">
    <property type="entry name" value="FIBRONECTIN TYPE-III DOMAIN-CONTAINING PROTEIN"/>
    <property type="match status" value="1"/>
</dbReference>
<dbReference type="Proteomes" id="UP000193560">
    <property type="component" value="Unassembled WGS sequence"/>
</dbReference>
<gene>
    <name evidence="5" type="ORF">BCR42DRAFT_420904</name>
</gene>
<keyword evidence="4" id="KW-0472">Membrane</keyword>
<organism evidence="5 6">
    <name type="scientific">Absidia repens</name>
    <dbReference type="NCBI Taxonomy" id="90262"/>
    <lineage>
        <taxon>Eukaryota</taxon>
        <taxon>Fungi</taxon>
        <taxon>Fungi incertae sedis</taxon>
        <taxon>Mucoromycota</taxon>
        <taxon>Mucoromycotina</taxon>
        <taxon>Mucoromycetes</taxon>
        <taxon>Mucorales</taxon>
        <taxon>Cunninghamellaceae</taxon>
        <taxon>Absidia</taxon>
    </lineage>
</organism>
<evidence type="ECO:0000313" key="5">
    <source>
        <dbReference type="EMBL" id="ORZ11929.1"/>
    </source>
</evidence>
<evidence type="ECO:0000256" key="3">
    <source>
        <dbReference type="SAM" id="MobiDB-lite"/>
    </source>
</evidence>
<dbReference type="OrthoDB" id="2288097at2759"/>
<feature type="region of interest" description="Disordered" evidence="3">
    <location>
        <begin position="287"/>
        <end position="334"/>
    </location>
</feature>
<evidence type="ECO:0000313" key="6">
    <source>
        <dbReference type="Proteomes" id="UP000193560"/>
    </source>
</evidence>
<evidence type="ECO:0000256" key="4">
    <source>
        <dbReference type="SAM" id="Phobius"/>
    </source>
</evidence>
<keyword evidence="4" id="KW-0812">Transmembrane</keyword>
<accession>A0A1X2I900</accession>
<reference evidence="5 6" key="1">
    <citation type="submission" date="2016-07" db="EMBL/GenBank/DDBJ databases">
        <title>Pervasive Adenine N6-methylation of Active Genes in Fungi.</title>
        <authorList>
            <consortium name="DOE Joint Genome Institute"/>
            <person name="Mondo S.J."/>
            <person name="Dannebaum R.O."/>
            <person name="Kuo R.C."/>
            <person name="Labutti K."/>
            <person name="Haridas S."/>
            <person name="Kuo A."/>
            <person name="Salamov A."/>
            <person name="Ahrendt S.R."/>
            <person name="Lipzen A."/>
            <person name="Sullivan W."/>
            <person name="Andreopoulos W.B."/>
            <person name="Clum A."/>
            <person name="Lindquist E."/>
            <person name="Daum C."/>
            <person name="Ramamoorthy G.K."/>
            <person name="Gryganskyi A."/>
            <person name="Culley D."/>
            <person name="Magnuson J.K."/>
            <person name="James T.Y."/>
            <person name="O'Malley M.A."/>
            <person name="Stajich J.E."/>
            <person name="Spatafora J.W."/>
            <person name="Visel A."/>
            <person name="Grigoriev I.V."/>
        </authorList>
    </citation>
    <scope>NUCLEOTIDE SEQUENCE [LARGE SCALE GENOMIC DNA]</scope>
    <source>
        <strain evidence="5 6">NRRL 1336</strain>
    </source>
</reference>
<dbReference type="AlphaFoldDB" id="A0A1X2I900"/>
<feature type="transmembrane region" description="Helical" evidence="4">
    <location>
        <begin position="228"/>
        <end position="252"/>
    </location>
</feature>
<sequence length="334" mass="35089">MNPMTGTWSPSLVQGTTPLGYTPRIGHTAIYSFSSISIFGGEEARYDSLSNTYKLEPASFSVIPQFNTIFLQWKLANVTGDIPSPRSHHTTTSLSSVSMILYGGATPGTNTPVSDTLYTASLLTGSVTWTRERDTGGGPGPRFGHSAVSINYSTFLVIGGVDSIGAIKHDVNVYSSFSNIWRTSYSSSGLYSSNDNAGNSGSGSSGSGGSSSSYGSSDYGYSFANQQAIAGGISAGGLLFFGLIGVALSMVIRKHDRTTEALNGGINHHPMDDMVQANGYAKVELDAPTVPDDRPLPPPPPGQQSSQVGEAASYLQQHPSSAPANGNYHQPHPY</sequence>
<keyword evidence="1" id="KW-0880">Kelch repeat</keyword>
<dbReference type="SUPFAM" id="SSF117281">
    <property type="entry name" value="Kelch motif"/>
    <property type="match status" value="1"/>
</dbReference>
<dbReference type="EMBL" id="MCGE01000020">
    <property type="protein sequence ID" value="ORZ11929.1"/>
    <property type="molecule type" value="Genomic_DNA"/>
</dbReference>
<dbReference type="STRING" id="90262.A0A1X2I900"/>
<name>A0A1X2I900_9FUNG</name>
<dbReference type="Gene3D" id="2.120.10.80">
    <property type="entry name" value="Kelch-type beta propeller"/>
    <property type="match status" value="1"/>
</dbReference>
<comment type="caution">
    <text evidence="5">The sequence shown here is derived from an EMBL/GenBank/DDBJ whole genome shotgun (WGS) entry which is preliminary data.</text>
</comment>
<dbReference type="PANTHER" id="PTHR46093">
    <property type="entry name" value="ACYL-COA-BINDING DOMAIN-CONTAINING PROTEIN 5"/>
    <property type="match status" value="1"/>
</dbReference>
<evidence type="ECO:0000256" key="1">
    <source>
        <dbReference type="ARBA" id="ARBA00022441"/>
    </source>
</evidence>
<protein>
    <submittedName>
        <fullName evidence="5">Uncharacterized protein</fullName>
    </submittedName>
</protein>
<keyword evidence="6" id="KW-1185">Reference proteome</keyword>
<proteinExistence type="predicted"/>
<dbReference type="InterPro" id="IPR015915">
    <property type="entry name" value="Kelch-typ_b-propeller"/>
</dbReference>
<evidence type="ECO:0000256" key="2">
    <source>
        <dbReference type="ARBA" id="ARBA00022737"/>
    </source>
</evidence>
<keyword evidence="2" id="KW-0677">Repeat</keyword>
<feature type="compositionally biased region" description="Polar residues" evidence="3">
    <location>
        <begin position="303"/>
        <end position="328"/>
    </location>
</feature>
<dbReference type="Pfam" id="PF24681">
    <property type="entry name" value="Kelch_KLHDC2_KLHL20_DRC7"/>
    <property type="match status" value="1"/>
</dbReference>
<keyword evidence="4" id="KW-1133">Transmembrane helix</keyword>